<dbReference type="Proteomes" id="UP000004703">
    <property type="component" value="Chromosome"/>
</dbReference>
<dbReference type="InterPro" id="IPR056490">
    <property type="entry name" value="Rcc01698_C"/>
</dbReference>
<proteinExistence type="predicted"/>
<gene>
    <name evidence="2" type="ORF">SADFL11_2831</name>
</gene>
<dbReference type="Pfam" id="PF23666">
    <property type="entry name" value="Rcc01698_C"/>
    <property type="match status" value="1"/>
</dbReference>
<evidence type="ECO:0000313" key="3">
    <source>
        <dbReference type="Proteomes" id="UP000004703"/>
    </source>
</evidence>
<accession>A0A5E8GZJ6</accession>
<sequence>MAVRCQSGGWEILQFATAELTGPKTYRLSFLLRGQRGTEADMVTGAALGADLVLLAEDRTPLVPISSDQSGLILNYRFVPEGRALGDSAAVAVSHASAQRAARPLAPVHLKARRTGAGIVLTWIRQTRGSGLSWEQSEVPLGEEFESYAIDILTEQGAVLCTLTSGSPTVLYPNAEELADFGGTLGEIHFAVAQLSQRTGRGYERKAVRHV</sequence>
<reference evidence="2 3" key="1">
    <citation type="submission" date="2008-01" db="EMBL/GenBank/DDBJ databases">
        <authorList>
            <person name="Wagner-Dobler I."/>
            <person name="Ferriera S."/>
            <person name="Johnson J."/>
            <person name="Kravitz S."/>
            <person name="Beeson K."/>
            <person name="Sutton G."/>
            <person name="Rogers Y.-H."/>
            <person name="Friedman R."/>
            <person name="Frazier M."/>
            <person name="Venter J.C."/>
        </authorList>
    </citation>
    <scope>NUCLEOTIDE SEQUENCE [LARGE SCALE GENOMIC DNA]</scope>
    <source>
        <strain evidence="3">DSM 17067 / NCIMB 14079 / DFL-11</strain>
    </source>
</reference>
<comment type="caution">
    <text evidence="2">The sequence shown here is derived from an EMBL/GenBank/DDBJ whole genome shotgun (WGS) entry which is preliminary data.</text>
</comment>
<feature type="domain" description="Rcc01698-like C-terminal" evidence="1">
    <location>
        <begin position="1"/>
        <end position="53"/>
    </location>
</feature>
<name>A0A5E8GZJ6_ROSAD</name>
<evidence type="ECO:0000259" key="1">
    <source>
        <dbReference type="Pfam" id="PF23666"/>
    </source>
</evidence>
<protein>
    <recommendedName>
        <fullName evidence="1">Rcc01698-like C-terminal domain-containing protein</fullName>
    </recommendedName>
</protein>
<dbReference type="AlphaFoldDB" id="A0A5E8GZJ6"/>
<evidence type="ECO:0000313" key="2">
    <source>
        <dbReference type="EMBL" id="EEE45542.2"/>
    </source>
</evidence>
<dbReference type="RefSeq" id="WP_134852971.1">
    <property type="nucleotide sequence ID" value="NZ_CM011002.1"/>
</dbReference>
<dbReference type="EMBL" id="ACCU02000003">
    <property type="protein sequence ID" value="EEE45542.2"/>
    <property type="molecule type" value="Genomic_DNA"/>
</dbReference>
<reference evidence="2 3" key="2">
    <citation type="submission" date="2013-04" db="EMBL/GenBank/DDBJ databases">
        <authorList>
            <person name="Fiebig A."/>
            <person name="Pradella S."/>
            <person name="Wagner-Doebler I."/>
        </authorList>
    </citation>
    <scope>NUCLEOTIDE SEQUENCE [LARGE SCALE GENOMIC DNA]</scope>
    <source>
        <strain evidence="3">DSM 17067 / NCIMB 14079 / DFL-11</strain>
    </source>
</reference>
<organism evidence="2 3">
    <name type="scientific">Roseibium alexandrii (strain DSM 17067 / NCIMB 14079 / DFL-11)</name>
    <name type="common">Labrenzia alexandrii</name>
    <dbReference type="NCBI Taxonomy" id="244592"/>
    <lineage>
        <taxon>Bacteria</taxon>
        <taxon>Pseudomonadati</taxon>
        <taxon>Pseudomonadota</taxon>
        <taxon>Alphaproteobacteria</taxon>
        <taxon>Hyphomicrobiales</taxon>
        <taxon>Stappiaceae</taxon>
        <taxon>Roseibium</taxon>
    </lineage>
</organism>